<protein>
    <submittedName>
        <fullName evidence="8">Lipopolysaccharide biosynthesis protein</fullName>
    </submittedName>
</protein>
<dbReference type="RefSeq" id="WP_316435552.1">
    <property type="nucleotide sequence ID" value="NZ_CP053586.1"/>
</dbReference>
<name>A0AA97AGT0_9CYAN</name>
<feature type="transmembrane region" description="Helical" evidence="7">
    <location>
        <begin position="361"/>
        <end position="380"/>
    </location>
</feature>
<dbReference type="CDD" id="cd13127">
    <property type="entry name" value="MATE_tuaB_like"/>
    <property type="match status" value="1"/>
</dbReference>
<dbReference type="AlphaFoldDB" id="A0AA97AGT0"/>
<dbReference type="GO" id="GO:0005886">
    <property type="term" value="C:plasma membrane"/>
    <property type="evidence" value="ECO:0007669"/>
    <property type="project" value="UniProtKB-SubCell"/>
</dbReference>
<dbReference type="InterPro" id="IPR050833">
    <property type="entry name" value="Poly_Biosynth_Transport"/>
</dbReference>
<evidence type="ECO:0000256" key="2">
    <source>
        <dbReference type="ARBA" id="ARBA00007430"/>
    </source>
</evidence>
<evidence type="ECO:0000256" key="7">
    <source>
        <dbReference type="SAM" id="Phobius"/>
    </source>
</evidence>
<comment type="subcellular location">
    <subcellularLocation>
        <location evidence="1">Cell membrane</location>
        <topology evidence="1">Multi-pass membrane protein</topology>
    </subcellularLocation>
</comment>
<feature type="transmembrane region" description="Helical" evidence="7">
    <location>
        <begin position="386"/>
        <end position="407"/>
    </location>
</feature>
<evidence type="ECO:0000256" key="6">
    <source>
        <dbReference type="ARBA" id="ARBA00023136"/>
    </source>
</evidence>
<feature type="transmembrane region" description="Helical" evidence="7">
    <location>
        <begin position="48"/>
        <end position="70"/>
    </location>
</feature>
<dbReference type="EMBL" id="CP053586">
    <property type="protein sequence ID" value="WNZ23804.1"/>
    <property type="molecule type" value="Genomic_DNA"/>
</dbReference>
<dbReference type="PANTHER" id="PTHR30250">
    <property type="entry name" value="PST FAMILY PREDICTED COLANIC ACID TRANSPORTER"/>
    <property type="match status" value="1"/>
</dbReference>
<feature type="transmembrane region" description="Helical" evidence="7">
    <location>
        <begin position="120"/>
        <end position="140"/>
    </location>
</feature>
<evidence type="ECO:0000256" key="1">
    <source>
        <dbReference type="ARBA" id="ARBA00004651"/>
    </source>
</evidence>
<comment type="similarity">
    <text evidence="2">Belongs to the polysaccharide synthase family.</text>
</comment>
<accession>A0AA97AGT0</accession>
<feature type="transmembrane region" description="Helical" evidence="7">
    <location>
        <begin position="329"/>
        <end position="354"/>
    </location>
</feature>
<gene>
    <name evidence="8" type="ORF">HJG54_13690</name>
</gene>
<evidence type="ECO:0000256" key="3">
    <source>
        <dbReference type="ARBA" id="ARBA00022475"/>
    </source>
</evidence>
<evidence type="ECO:0000256" key="4">
    <source>
        <dbReference type="ARBA" id="ARBA00022692"/>
    </source>
</evidence>
<dbReference type="Pfam" id="PF13440">
    <property type="entry name" value="Polysacc_synt_3"/>
    <property type="match status" value="1"/>
</dbReference>
<dbReference type="PANTHER" id="PTHR30250:SF10">
    <property type="entry name" value="LIPOPOLYSACCHARIDE BIOSYNTHESIS PROTEIN WZXC"/>
    <property type="match status" value="1"/>
</dbReference>
<keyword evidence="6 7" id="KW-0472">Membrane</keyword>
<proteinExistence type="inferred from homology"/>
<organism evidence="8">
    <name type="scientific">Leptolyngbya sp. NK1-12</name>
    <dbReference type="NCBI Taxonomy" id="2547451"/>
    <lineage>
        <taxon>Bacteria</taxon>
        <taxon>Bacillati</taxon>
        <taxon>Cyanobacteriota</taxon>
        <taxon>Cyanophyceae</taxon>
        <taxon>Leptolyngbyales</taxon>
        <taxon>Leptolyngbyaceae</taxon>
        <taxon>Leptolyngbya group</taxon>
        <taxon>Leptolyngbya</taxon>
    </lineage>
</organism>
<evidence type="ECO:0000313" key="8">
    <source>
        <dbReference type="EMBL" id="WNZ23804.1"/>
    </source>
</evidence>
<feature type="transmembrane region" description="Helical" evidence="7">
    <location>
        <begin position="236"/>
        <end position="255"/>
    </location>
</feature>
<sequence length="429" mass="48813">MLIHQFRELFSNRFLQNVGWLGAAELINRVFRLGTTVTLARLFTTQDYGLMAILYTAFDFATVFTLRGGIGAKLIQADKQDVDILADTAFWINVILCGFVFVIQCAIAFPIAQFYNNQQLVLPLCVAASVYLMSPFYIVHSALIERENRLKVIALCTAVHSILNNLAIVAFTLLGWGIWAIVWAMVLTTPIWIVITWRNQAWRPPRRFQLEQWQNIVNFGKNLLGVELLNKLRGNFDYLVVGRFLGVEALGLYYFAFNAGLGISMNVINTFMSALYPHICEVRHQYDQFRQRYYQSLKKVAIIAIPLILIQSLLASFYVPIIFGERWVPAIPILIMICLSVIPRIFSWATYLLLNAIDKTHITLYVDIGFTVIFAASILIAVQVNLYWVAAAVLFSHLIVLPIFAVLGNRYGLTERLHFSSLDPVHPPR</sequence>
<keyword evidence="3" id="KW-1003">Cell membrane</keyword>
<evidence type="ECO:0000256" key="5">
    <source>
        <dbReference type="ARBA" id="ARBA00022989"/>
    </source>
</evidence>
<keyword evidence="4 7" id="KW-0812">Transmembrane</keyword>
<keyword evidence="5 7" id="KW-1133">Transmembrane helix</keyword>
<feature type="transmembrane region" description="Helical" evidence="7">
    <location>
        <begin position="300"/>
        <end position="323"/>
    </location>
</feature>
<feature type="transmembrane region" description="Helical" evidence="7">
    <location>
        <begin position="90"/>
        <end position="114"/>
    </location>
</feature>
<reference evidence="8" key="1">
    <citation type="submission" date="2020-05" db="EMBL/GenBank/DDBJ databases">
        <authorList>
            <person name="Zhu T."/>
            <person name="Keshari N."/>
            <person name="Lu X."/>
        </authorList>
    </citation>
    <scope>NUCLEOTIDE SEQUENCE</scope>
    <source>
        <strain evidence="8">NK1-12</strain>
    </source>
</reference>